<gene>
    <name evidence="1" type="ORF">SAMN06295912_104137</name>
</gene>
<evidence type="ECO:0000313" key="2">
    <source>
        <dbReference type="Proteomes" id="UP000198281"/>
    </source>
</evidence>
<keyword evidence="2" id="KW-1185">Reference proteome</keyword>
<protein>
    <recommendedName>
        <fullName evidence="3">Vgr related protein</fullName>
    </recommendedName>
</protein>
<organism evidence="1 2">
    <name type="scientific">Edaphosphingomonas laterariae</name>
    <dbReference type="NCBI Taxonomy" id="861865"/>
    <lineage>
        <taxon>Bacteria</taxon>
        <taxon>Pseudomonadati</taxon>
        <taxon>Pseudomonadota</taxon>
        <taxon>Alphaproteobacteria</taxon>
        <taxon>Sphingomonadales</taxon>
        <taxon>Rhizorhabdaceae</taxon>
        <taxon>Edaphosphingomonas</taxon>
    </lineage>
</organism>
<evidence type="ECO:0008006" key="3">
    <source>
        <dbReference type="Google" id="ProtNLM"/>
    </source>
</evidence>
<dbReference type="Proteomes" id="UP000198281">
    <property type="component" value="Unassembled WGS sequence"/>
</dbReference>
<proteinExistence type="predicted"/>
<reference evidence="2" key="1">
    <citation type="submission" date="2017-06" db="EMBL/GenBank/DDBJ databases">
        <authorList>
            <person name="Varghese N."/>
            <person name="Submissions S."/>
        </authorList>
    </citation>
    <scope>NUCLEOTIDE SEQUENCE [LARGE SCALE GENOMIC DNA]</scope>
    <source>
        <strain evidence="2">LNB2</strain>
    </source>
</reference>
<dbReference type="AlphaFoldDB" id="A0A239DL70"/>
<dbReference type="EMBL" id="FZOS01000004">
    <property type="protein sequence ID" value="SNS32433.1"/>
    <property type="molecule type" value="Genomic_DNA"/>
</dbReference>
<sequence length="166" mass="19128">MPRPAGMTATEISGARPLTAGERALSASMFGDAIDYDRVRLHRRKWWPFQPRLVLMAPDGDIWFHPDGPHWREDFANAPLAAQGHFIHEMTHVWQAQRGGRWWLPLMRHPFCRYGYRFVVDRPFTAYGIEQQAEIVRHAFLQRCGCRVEGAATLAQCEAVLPFRSV</sequence>
<accession>A0A239DL70</accession>
<name>A0A239DL70_9SPHN</name>
<evidence type="ECO:0000313" key="1">
    <source>
        <dbReference type="EMBL" id="SNS32433.1"/>
    </source>
</evidence>